<dbReference type="Proteomes" id="UP000092819">
    <property type="component" value="Unassembled WGS sequence"/>
</dbReference>
<feature type="domain" description="AraC-type transcription regulator ligand-binding" evidence="2">
    <location>
        <begin position="9"/>
        <end position="83"/>
    </location>
</feature>
<evidence type="ECO:0000259" key="2">
    <source>
        <dbReference type="Pfam" id="PF12852"/>
    </source>
</evidence>
<dbReference type="EMBL" id="FLQZ01000040">
    <property type="protein sequence ID" value="SBT13345.1"/>
    <property type="molecule type" value="Genomic_DNA"/>
</dbReference>
<dbReference type="GO" id="GO:0003677">
    <property type="term" value="F:DNA binding"/>
    <property type="evidence" value="ECO:0007669"/>
    <property type="project" value="UniProtKB-KW"/>
</dbReference>
<dbReference type="AlphaFoldDB" id="A0A1C3JE06"/>
<accession>A0A1C3JE06</accession>
<name>A0A1C3JE06_9VIBR</name>
<organism evidence="3 4">
    <name type="scientific">Vibrio celticus</name>
    <dbReference type="NCBI Taxonomy" id="446372"/>
    <lineage>
        <taxon>Bacteria</taxon>
        <taxon>Pseudomonadati</taxon>
        <taxon>Pseudomonadota</taxon>
        <taxon>Gammaproteobacteria</taxon>
        <taxon>Vibrionales</taxon>
        <taxon>Vibrionaceae</taxon>
        <taxon>Vibrio</taxon>
    </lineage>
</organism>
<dbReference type="Pfam" id="PF12852">
    <property type="entry name" value="Cupin_6"/>
    <property type="match status" value="1"/>
</dbReference>
<sequence>MIEGVGDGAEAGCAHVEYRLGQMNPLLSALPDVIVIPFEDAPNLMLLIKVLSNESSQESSGQQYLMDKLSDALMALIFRHLIEQQKIDSGVFSALAHPRLASVVTSILDYHSIAEMASLAVMSRTQFIEAFKR</sequence>
<evidence type="ECO:0000313" key="4">
    <source>
        <dbReference type="Proteomes" id="UP000092819"/>
    </source>
</evidence>
<keyword evidence="4" id="KW-1185">Reference proteome</keyword>
<protein>
    <submittedName>
        <fullName evidence="3">Cupin</fullName>
    </submittedName>
</protein>
<proteinExistence type="predicted"/>
<evidence type="ECO:0000256" key="1">
    <source>
        <dbReference type="ARBA" id="ARBA00023125"/>
    </source>
</evidence>
<reference evidence="4" key="1">
    <citation type="submission" date="2016-06" db="EMBL/GenBank/DDBJ databases">
        <authorList>
            <person name="Rodrigo-Torres L."/>
            <person name="Arahal D.R."/>
        </authorList>
    </citation>
    <scope>NUCLEOTIDE SEQUENCE [LARGE SCALE GENOMIC DNA]</scope>
    <source>
        <strain evidence="4">CECT 7224</strain>
    </source>
</reference>
<gene>
    <name evidence="3" type="ORF">VCE7224_02091</name>
</gene>
<dbReference type="InterPro" id="IPR032783">
    <property type="entry name" value="AraC_lig"/>
</dbReference>
<keyword evidence="1" id="KW-0238">DNA-binding</keyword>
<evidence type="ECO:0000313" key="3">
    <source>
        <dbReference type="EMBL" id="SBT13345.1"/>
    </source>
</evidence>